<organism evidence="1 2">
    <name type="scientific">Rhizophagus irregularis</name>
    <dbReference type="NCBI Taxonomy" id="588596"/>
    <lineage>
        <taxon>Eukaryota</taxon>
        <taxon>Fungi</taxon>
        <taxon>Fungi incertae sedis</taxon>
        <taxon>Mucoromycota</taxon>
        <taxon>Glomeromycotina</taxon>
        <taxon>Glomeromycetes</taxon>
        <taxon>Glomerales</taxon>
        <taxon>Glomeraceae</taxon>
        <taxon>Rhizophagus</taxon>
    </lineage>
</organism>
<accession>A0A2N0PZB6</accession>
<protein>
    <submittedName>
        <fullName evidence="1">Uncharacterized protein</fullName>
    </submittedName>
</protein>
<proteinExistence type="predicted"/>
<sequence>MSQKRWYCGVHNEKKTNRRLTHGNNRIPQGLRFYAEKTRKLLIPNTLKNKRNVKETSSKTDKNWLRRNIEKKQLPPLPPGTPGDPVFITKIPITPTSSITRLESASMLAQSLSTIIYYKALELRRRYQGRRLLHVQDLSTKPNDTADYVISQRDSAIIPTVSDSSYTSGVLQKHVLYGWSNMYCTILCLVLRSGWVFNGSIRGLLQFGNGLFELEL</sequence>
<dbReference type="AlphaFoldDB" id="A0A2N0PZB6"/>
<evidence type="ECO:0000313" key="2">
    <source>
        <dbReference type="Proteomes" id="UP000232722"/>
    </source>
</evidence>
<dbReference type="Proteomes" id="UP000232722">
    <property type="component" value="Unassembled WGS sequence"/>
</dbReference>
<comment type="caution">
    <text evidence="1">The sequence shown here is derived from an EMBL/GenBank/DDBJ whole genome shotgun (WGS) entry which is preliminary data.</text>
</comment>
<dbReference type="VEuPathDB" id="FungiDB:RhiirFUN_000797"/>
<dbReference type="VEuPathDB" id="FungiDB:RhiirA1_462638"/>
<name>A0A2N0PZB6_9GLOM</name>
<dbReference type="EMBL" id="LLXJ01000264">
    <property type="protein sequence ID" value="PKC12179.1"/>
    <property type="molecule type" value="Genomic_DNA"/>
</dbReference>
<gene>
    <name evidence="1" type="ORF">RhiirA5_464833</name>
</gene>
<evidence type="ECO:0000313" key="1">
    <source>
        <dbReference type="EMBL" id="PKC12179.1"/>
    </source>
</evidence>
<reference evidence="1 2" key="2">
    <citation type="submission" date="2017-09" db="EMBL/GenBank/DDBJ databases">
        <title>Extensive intraspecific genome diversity in a model arbuscular mycorrhizal fungus.</title>
        <authorList>
            <person name="Chen E.C."/>
            <person name="Morin E."/>
            <person name="Beaudet D."/>
            <person name="Noel J."/>
            <person name="Ndikumana S."/>
            <person name="Charron P."/>
            <person name="St-Onge C."/>
            <person name="Giorgi J."/>
            <person name="Grigoriev I.V."/>
            <person name="Roux C."/>
            <person name="Martin F.M."/>
            <person name="Corradi N."/>
        </authorList>
    </citation>
    <scope>NUCLEOTIDE SEQUENCE [LARGE SCALE GENOMIC DNA]</scope>
    <source>
        <strain evidence="1 2">A5</strain>
    </source>
</reference>
<reference evidence="1 2" key="1">
    <citation type="submission" date="2016-04" db="EMBL/GenBank/DDBJ databases">
        <title>Genome analyses suggest a sexual origin of heterokaryosis in a supposedly ancient asexual fungus.</title>
        <authorList>
            <person name="Ropars J."/>
            <person name="Sedzielewska K."/>
            <person name="Noel J."/>
            <person name="Charron P."/>
            <person name="Farinelli L."/>
            <person name="Marton T."/>
            <person name="Kruger M."/>
            <person name="Pelin A."/>
            <person name="Brachmann A."/>
            <person name="Corradi N."/>
        </authorList>
    </citation>
    <scope>NUCLEOTIDE SEQUENCE [LARGE SCALE GENOMIC DNA]</scope>
    <source>
        <strain evidence="1 2">A5</strain>
    </source>
</reference>